<dbReference type="SMART" id="SM00382">
    <property type="entry name" value="AAA"/>
    <property type="match status" value="1"/>
</dbReference>
<gene>
    <name evidence="5" type="ORF">SAMN02745150_00669</name>
</gene>
<evidence type="ECO:0000256" key="1">
    <source>
        <dbReference type="ARBA" id="ARBA00022737"/>
    </source>
</evidence>
<dbReference type="SUPFAM" id="SSF52540">
    <property type="entry name" value="P-loop containing nucleoside triphosphate hydrolases"/>
    <property type="match status" value="2"/>
</dbReference>
<dbReference type="RefSeq" id="WP_159428153.1">
    <property type="nucleotide sequence ID" value="NZ_FOKY01000003.1"/>
</dbReference>
<organism evidence="5 6">
    <name type="scientific">Brevinema andersonii</name>
    <dbReference type="NCBI Taxonomy" id="34097"/>
    <lineage>
        <taxon>Bacteria</taxon>
        <taxon>Pseudomonadati</taxon>
        <taxon>Spirochaetota</taxon>
        <taxon>Spirochaetia</taxon>
        <taxon>Brevinematales</taxon>
        <taxon>Brevinemataceae</taxon>
        <taxon>Brevinema</taxon>
    </lineage>
</organism>
<dbReference type="PROSITE" id="PS00211">
    <property type="entry name" value="ABC_TRANSPORTER_1"/>
    <property type="match status" value="1"/>
</dbReference>
<keyword evidence="2" id="KW-0547">Nucleotide-binding</keyword>
<dbReference type="InterPro" id="IPR027417">
    <property type="entry name" value="P-loop_NTPase"/>
</dbReference>
<evidence type="ECO:0000256" key="3">
    <source>
        <dbReference type="ARBA" id="ARBA00022840"/>
    </source>
</evidence>
<dbReference type="GO" id="GO:0005524">
    <property type="term" value="F:ATP binding"/>
    <property type="evidence" value="ECO:0007669"/>
    <property type="project" value="UniProtKB-KW"/>
</dbReference>
<dbReference type="PROSITE" id="PS50893">
    <property type="entry name" value="ABC_TRANSPORTER_2"/>
    <property type="match status" value="1"/>
</dbReference>
<sequence length="425" mass="48406">MIQISKLSKSYAHQEILSDISFTIHKGEKIGLIGRNGHGKTTLIRLLTGIESPDSGNILFPKDYKISYLKQELNFTEDTILNEVLSAMPDNESKEIWKAEKLLFGLDFSEDLLFQPPKVLSGGWMNRLNLAKVLISNADMLLLDEPTNHLDIVTLHWLIDFLKSWRKELIIISHDKSFINAVTNHTLAIHRKKIKKMKGSVEKMYEQITLEEEVHEKTRLNNEKKRQSMEDFIDRFRANSNMSGRVQSRIKSLKKQENIKQLEKIHNLEFKFNFQPFEYKNIGKVTDLTFGYDDTLLIKDLSFEIEKGDKIAIIGKNGKGKSTLLKLLAGHLQPISGAIKLHPKLLSGYYGQLGELELHSGNTIEEEILLSMKSGDKKIARSLAGIMQFEGPLALKKIHVLSGGEKSSCPPSETYSYTSSMFIFR</sequence>
<accession>A0A1I1DQ13</accession>
<protein>
    <submittedName>
        <fullName evidence="5">ATP-binding cassette, subfamily F, member 3</fullName>
    </submittedName>
</protein>
<evidence type="ECO:0000256" key="2">
    <source>
        <dbReference type="ARBA" id="ARBA00022741"/>
    </source>
</evidence>
<dbReference type="InterPro" id="IPR017871">
    <property type="entry name" value="ABC_transporter-like_CS"/>
</dbReference>
<dbReference type="PANTHER" id="PTHR19211">
    <property type="entry name" value="ATP-BINDING TRANSPORT PROTEIN-RELATED"/>
    <property type="match status" value="1"/>
</dbReference>
<dbReference type="InterPro" id="IPR050611">
    <property type="entry name" value="ABCF"/>
</dbReference>
<dbReference type="AlphaFoldDB" id="A0A1I1DQ13"/>
<evidence type="ECO:0000259" key="4">
    <source>
        <dbReference type="PROSITE" id="PS50893"/>
    </source>
</evidence>
<reference evidence="6" key="1">
    <citation type="submission" date="2016-10" db="EMBL/GenBank/DDBJ databases">
        <authorList>
            <person name="Varghese N."/>
            <person name="Submissions S."/>
        </authorList>
    </citation>
    <scope>NUCLEOTIDE SEQUENCE [LARGE SCALE GENOMIC DNA]</scope>
    <source>
        <strain evidence="6">ATCC 43811</strain>
    </source>
</reference>
<dbReference type="Proteomes" id="UP000240042">
    <property type="component" value="Unassembled WGS sequence"/>
</dbReference>
<keyword evidence="1" id="KW-0677">Repeat</keyword>
<dbReference type="EMBL" id="FOKY01000003">
    <property type="protein sequence ID" value="SFB76516.1"/>
    <property type="molecule type" value="Genomic_DNA"/>
</dbReference>
<feature type="domain" description="ABC transporter" evidence="4">
    <location>
        <begin position="2"/>
        <end position="216"/>
    </location>
</feature>
<evidence type="ECO:0000313" key="6">
    <source>
        <dbReference type="Proteomes" id="UP000240042"/>
    </source>
</evidence>
<dbReference type="Pfam" id="PF12848">
    <property type="entry name" value="ABC_tran_Xtn"/>
    <property type="match status" value="1"/>
</dbReference>
<proteinExistence type="predicted"/>
<dbReference type="InterPro" id="IPR003593">
    <property type="entry name" value="AAA+_ATPase"/>
</dbReference>
<evidence type="ECO:0000313" key="5">
    <source>
        <dbReference type="EMBL" id="SFB76516.1"/>
    </source>
</evidence>
<keyword evidence="3 5" id="KW-0067">ATP-binding</keyword>
<dbReference type="InterPro" id="IPR003439">
    <property type="entry name" value="ABC_transporter-like_ATP-bd"/>
</dbReference>
<dbReference type="GO" id="GO:0016887">
    <property type="term" value="F:ATP hydrolysis activity"/>
    <property type="evidence" value="ECO:0007669"/>
    <property type="project" value="InterPro"/>
</dbReference>
<dbReference type="PANTHER" id="PTHR19211:SF14">
    <property type="entry name" value="ATP-BINDING CASSETTE SUB-FAMILY F MEMBER 1"/>
    <property type="match status" value="1"/>
</dbReference>
<dbReference type="CDD" id="cd03221">
    <property type="entry name" value="ABCF_EF-3"/>
    <property type="match status" value="1"/>
</dbReference>
<dbReference type="InterPro" id="IPR032781">
    <property type="entry name" value="ABC_tran_Xtn"/>
</dbReference>
<keyword evidence="6" id="KW-1185">Reference proteome</keyword>
<dbReference type="Pfam" id="PF00005">
    <property type="entry name" value="ABC_tran"/>
    <property type="match status" value="2"/>
</dbReference>
<name>A0A1I1DQ13_BREAD</name>
<dbReference type="STRING" id="34097.SAMN02745150_00669"/>
<dbReference type="OrthoDB" id="9760950at2"/>
<dbReference type="Gene3D" id="3.40.50.300">
    <property type="entry name" value="P-loop containing nucleotide triphosphate hydrolases"/>
    <property type="match status" value="2"/>
</dbReference>